<protein>
    <submittedName>
        <fullName evidence="7">RNA polymerase sigma-70 factor, ECF subfamily</fullName>
    </submittedName>
</protein>
<evidence type="ECO:0000313" key="8">
    <source>
        <dbReference type="Proteomes" id="UP000198901"/>
    </source>
</evidence>
<accession>A0A1G9YA24</accession>
<dbReference type="RefSeq" id="WP_093209060.1">
    <property type="nucleotide sequence ID" value="NZ_FNGS01000012.1"/>
</dbReference>
<evidence type="ECO:0000256" key="1">
    <source>
        <dbReference type="ARBA" id="ARBA00010641"/>
    </source>
</evidence>
<keyword evidence="2" id="KW-0805">Transcription regulation</keyword>
<feature type="domain" description="RNA polymerase sigma factor 70 region 4 type 2" evidence="6">
    <location>
        <begin position="98"/>
        <end position="149"/>
    </location>
</feature>
<dbReference type="Gene3D" id="1.10.1740.10">
    <property type="match status" value="1"/>
</dbReference>
<evidence type="ECO:0000256" key="2">
    <source>
        <dbReference type="ARBA" id="ARBA00023015"/>
    </source>
</evidence>
<dbReference type="GO" id="GO:0006352">
    <property type="term" value="P:DNA-templated transcription initiation"/>
    <property type="evidence" value="ECO:0007669"/>
    <property type="project" value="InterPro"/>
</dbReference>
<keyword evidence="8" id="KW-1185">Reference proteome</keyword>
<dbReference type="Pfam" id="PF04542">
    <property type="entry name" value="Sigma70_r2"/>
    <property type="match status" value="1"/>
</dbReference>
<dbReference type="PANTHER" id="PTHR43133">
    <property type="entry name" value="RNA POLYMERASE ECF-TYPE SIGMA FACTO"/>
    <property type="match status" value="1"/>
</dbReference>
<dbReference type="InterPro" id="IPR013249">
    <property type="entry name" value="RNA_pol_sigma70_r4_t2"/>
</dbReference>
<dbReference type="InterPro" id="IPR039425">
    <property type="entry name" value="RNA_pol_sigma-70-like"/>
</dbReference>
<dbReference type="AlphaFoldDB" id="A0A1G9YA24"/>
<dbReference type="InterPro" id="IPR014284">
    <property type="entry name" value="RNA_pol_sigma-70_dom"/>
</dbReference>
<dbReference type="InterPro" id="IPR036388">
    <property type="entry name" value="WH-like_DNA-bd_sf"/>
</dbReference>
<evidence type="ECO:0000259" key="6">
    <source>
        <dbReference type="Pfam" id="PF08281"/>
    </source>
</evidence>
<dbReference type="InterPro" id="IPR013325">
    <property type="entry name" value="RNA_pol_sigma_r2"/>
</dbReference>
<dbReference type="PANTHER" id="PTHR43133:SF45">
    <property type="entry name" value="RNA POLYMERASE ECF-TYPE SIGMA FACTOR"/>
    <property type="match status" value="1"/>
</dbReference>
<evidence type="ECO:0000256" key="4">
    <source>
        <dbReference type="ARBA" id="ARBA00023163"/>
    </source>
</evidence>
<name>A0A1G9YA24_9BACT</name>
<dbReference type="InterPro" id="IPR013324">
    <property type="entry name" value="RNA_pol_sigma_r3/r4-like"/>
</dbReference>
<dbReference type="SUPFAM" id="SSF88659">
    <property type="entry name" value="Sigma3 and sigma4 domains of RNA polymerase sigma factors"/>
    <property type="match status" value="1"/>
</dbReference>
<dbReference type="Proteomes" id="UP000198901">
    <property type="component" value="Unassembled WGS sequence"/>
</dbReference>
<organism evidence="7 8">
    <name type="scientific">Siphonobacter aquaeclarae</name>
    <dbReference type="NCBI Taxonomy" id="563176"/>
    <lineage>
        <taxon>Bacteria</taxon>
        <taxon>Pseudomonadati</taxon>
        <taxon>Bacteroidota</taxon>
        <taxon>Cytophagia</taxon>
        <taxon>Cytophagales</taxon>
        <taxon>Cytophagaceae</taxon>
        <taxon>Siphonobacter</taxon>
    </lineage>
</organism>
<dbReference type="InterPro" id="IPR007627">
    <property type="entry name" value="RNA_pol_sigma70_r2"/>
</dbReference>
<dbReference type="Pfam" id="PF08281">
    <property type="entry name" value="Sigma70_r4_2"/>
    <property type="match status" value="1"/>
</dbReference>
<dbReference type="OrthoDB" id="9780326at2"/>
<gene>
    <name evidence="7" type="ORF">SAMN04488090_4878</name>
</gene>
<dbReference type="SUPFAM" id="SSF88946">
    <property type="entry name" value="Sigma2 domain of RNA polymerase sigma factors"/>
    <property type="match status" value="1"/>
</dbReference>
<comment type="similarity">
    <text evidence="1">Belongs to the sigma-70 factor family. ECF subfamily.</text>
</comment>
<dbReference type="Gene3D" id="1.10.10.10">
    <property type="entry name" value="Winged helix-like DNA-binding domain superfamily/Winged helix DNA-binding domain"/>
    <property type="match status" value="1"/>
</dbReference>
<dbReference type="NCBIfam" id="TIGR02937">
    <property type="entry name" value="sigma70-ECF"/>
    <property type="match status" value="1"/>
</dbReference>
<keyword evidence="3" id="KW-0731">Sigma factor</keyword>
<feature type="domain" description="RNA polymerase sigma-70 region 2" evidence="5">
    <location>
        <begin position="9"/>
        <end position="74"/>
    </location>
</feature>
<dbReference type="GO" id="GO:0003677">
    <property type="term" value="F:DNA binding"/>
    <property type="evidence" value="ECO:0007669"/>
    <property type="project" value="InterPro"/>
</dbReference>
<proteinExistence type="inferred from homology"/>
<dbReference type="STRING" id="563176.SAMN04488090_4878"/>
<keyword evidence="4" id="KW-0804">Transcription</keyword>
<dbReference type="GO" id="GO:0016987">
    <property type="term" value="F:sigma factor activity"/>
    <property type="evidence" value="ECO:0007669"/>
    <property type="project" value="UniProtKB-KW"/>
</dbReference>
<sequence>MEQAFLTAISDHQGILYKVCRLYRDTREDREDLFQEIVAQLWKAYPAYRQEAKLSTWIYRIALNTALTRYRRHTADIRFTDSLPEEAQAEEQESPQLERLFRAIRTLNDADKALISLYLDDFTYEEMAGVTGLSVNVIGVRLNRIREKLKQLLQ</sequence>
<reference evidence="7 8" key="1">
    <citation type="submission" date="2016-10" db="EMBL/GenBank/DDBJ databases">
        <authorList>
            <person name="de Groot N.N."/>
        </authorList>
    </citation>
    <scope>NUCLEOTIDE SEQUENCE [LARGE SCALE GENOMIC DNA]</scope>
    <source>
        <strain evidence="7 8">DSM 21668</strain>
    </source>
</reference>
<evidence type="ECO:0000313" key="7">
    <source>
        <dbReference type="EMBL" id="SDN05974.1"/>
    </source>
</evidence>
<evidence type="ECO:0000259" key="5">
    <source>
        <dbReference type="Pfam" id="PF04542"/>
    </source>
</evidence>
<dbReference type="EMBL" id="FNGS01000012">
    <property type="protein sequence ID" value="SDN05974.1"/>
    <property type="molecule type" value="Genomic_DNA"/>
</dbReference>
<evidence type="ECO:0000256" key="3">
    <source>
        <dbReference type="ARBA" id="ARBA00023082"/>
    </source>
</evidence>